<keyword evidence="3 9" id="KW-0812">Transmembrane</keyword>
<evidence type="ECO:0000256" key="8">
    <source>
        <dbReference type="ARBA" id="ARBA00023136"/>
    </source>
</evidence>
<keyword evidence="7" id="KW-0496">Mitochondrion</keyword>
<feature type="repeat" description="Solcar" evidence="9">
    <location>
        <begin position="4"/>
        <end position="99"/>
    </location>
</feature>
<keyword evidence="11" id="KW-1185">Reference proteome</keyword>
<proteinExistence type="inferred from homology"/>
<dbReference type="Pfam" id="PF00153">
    <property type="entry name" value="Mito_carr"/>
    <property type="match status" value="1"/>
</dbReference>
<keyword evidence="6" id="KW-1133">Transmembrane helix</keyword>
<dbReference type="RefSeq" id="XP_032805249.1">
    <property type="nucleotide sequence ID" value="XM_032949358.1"/>
</dbReference>
<dbReference type="Proteomes" id="UP001318040">
    <property type="component" value="Chromosome 7"/>
</dbReference>
<gene>
    <name evidence="12" type="primary">MTCH2</name>
</gene>
<keyword evidence="4" id="KW-0677">Repeat</keyword>
<dbReference type="InterPro" id="IPR023395">
    <property type="entry name" value="MCP_dom_sf"/>
</dbReference>
<dbReference type="Gene3D" id="1.50.40.10">
    <property type="entry name" value="Mitochondrial carrier domain"/>
    <property type="match status" value="1"/>
</dbReference>
<evidence type="ECO:0000256" key="3">
    <source>
        <dbReference type="ARBA" id="ARBA00022692"/>
    </source>
</evidence>
<accession>A0AAJ7WPD6</accession>
<reference evidence="12" key="1">
    <citation type="submission" date="2025-08" db="UniProtKB">
        <authorList>
            <consortium name="RefSeq"/>
        </authorList>
    </citation>
    <scope>IDENTIFICATION</scope>
    <source>
        <tissue evidence="12">Sperm</tissue>
    </source>
</reference>
<comment type="similarity">
    <text evidence="2 10">Belongs to the mitochondrial carrier (TC 2.A.29) family.</text>
</comment>
<dbReference type="GO" id="GO:0005741">
    <property type="term" value="C:mitochondrial outer membrane"/>
    <property type="evidence" value="ECO:0007669"/>
    <property type="project" value="UniProtKB-SubCell"/>
</dbReference>
<dbReference type="PROSITE" id="PS50920">
    <property type="entry name" value="SOLCAR"/>
    <property type="match status" value="2"/>
</dbReference>
<organism evidence="11 12">
    <name type="scientific">Petromyzon marinus</name>
    <name type="common">Sea lamprey</name>
    <dbReference type="NCBI Taxonomy" id="7757"/>
    <lineage>
        <taxon>Eukaryota</taxon>
        <taxon>Metazoa</taxon>
        <taxon>Chordata</taxon>
        <taxon>Craniata</taxon>
        <taxon>Vertebrata</taxon>
        <taxon>Cyclostomata</taxon>
        <taxon>Hyperoartia</taxon>
        <taxon>Petromyzontiformes</taxon>
        <taxon>Petromyzontidae</taxon>
        <taxon>Petromyzon</taxon>
    </lineage>
</organism>
<comment type="subcellular location">
    <subcellularLocation>
        <location evidence="1">Mitochondrion outer membrane</location>
        <topology evidence="1">Multi-pass membrane protein</topology>
    </subcellularLocation>
</comment>
<feature type="repeat" description="Solcar" evidence="9">
    <location>
        <begin position="117"/>
        <end position="205"/>
    </location>
</feature>
<dbReference type="GeneID" id="116940064"/>
<dbReference type="PANTHER" id="PTHR10780">
    <property type="entry name" value="MITOCHONDRIAL CARRIER HOMOLOG"/>
    <property type="match status" value="1"/>
</dbReference>
<evidence type="ECO:0000256" key="4">
    <source>
        <dbReference type="ARBA" id="ARBA00022737"/>
    </source>
</evidence>
<keyword evidence="5" id="KW-1000">Mitochondrion outer membrane</keyword>
<evidence type="ECO:0000256" key="1">
    <source>
        <dbReference type="ARBA" id="ARBA00004374"/>
    </source>
</evidence>
<dbReference type="AlphaFoldDB" id="A0AAJ7WPD6"/>
<evidence type="ECO:0000313" key="11">
    <source>
        <dbReference type="Proteomes" id="UP001318040"/>
    </source>
</evidence>
<dbReference type="GO" id="GO:0043065">
    <property type="term" value="P:positive regulation of apoptotic process"/>
    <property type="evidence" value="ECO:0007669"/>
    <property type="project" value="TreeGrafter"/>
</dbReference>
<keyword evidence="10" id="KW-0813">Transport</keyword>
<protein>
    <submittedName>
        <fullName evidence="12">Mitochondrial carrier homolog 2 isoform X2</fullName>
    </submittedName>
</protein>
<evidence type="ECO:0000313" key="12">
    <source>
        <dbReference type="RefSeq" id="XP_032805249.1"/>
    </source>
</evidence>
<dbReference type="SUPFAM" id="SSF103506">
    <property type="entry name" value="Mitochondrial carrier"/>
    <property type="match status" value="1"/>
</dbReference>
<dbReference type="InterPro" id="IPR018108">
    <property type="entry name" value="MCP_transmembrane"/>
</dbReference>
<dbReference type="PANTHER" id="PTHR10780:SF18">
    <property type="entry name" value="LD43650P"/>
    <property type="match status" value="1"/>
</dbReference>
<sequence length="295" mass="32542">MAGDRWSQAAIGAALTAASHPMFYVKVLIQVGHEPLAPLWGRNMFGRHVLQLPGLFGYARHITKVDGKLGLFRGLAPRLCTTMLASSTHSFVLQKYAEDEAEVTEDGNSEPKEKSLEEVVKQTSREMVARCTATIVSHPFHVISMRCMVQFIGREVKYTGVFNSLGVMWREEGIMGFFAGLVPRLLGDIISLWLCNILAHLINTYALDGTAKEVKGYTQAITGFFASIVTYPFVLVANLMAVNNCGLAGGSLPYAPPYSNWLACWSSLSTQGQLKRGSSLFFRKAVLNSDFMYLE</sequence>
<evidence type="ECO:0000256" key="9">
    <source>
        <dbReference type="PROSITE-ProRule" id="PRU00282"/>
    </source>
</evidence>
<keyword evidence="8 9" id="KW-0472">Membrane</keyword>
<name>A0AAJ7WPD6_PETMA</name>
<evidence type="ECO:0000256" key="6">
    <source>
        <dbReference type="ARBA" id="ARBA00022989"/>
    </source>
</evidence>
<evidence type="ECO:0000256" key="2">
    <source>
        <dbReference type="ARBA" id="ARBA00006375"/>
    </source>
</evidence>
<evidence type="ECO:0000256" key="5">
    <source>
        <dbReference type="ARBA" id="ARBA00022787"/>
    </source>
</evidence>
<evidence type="ECO:0000256" key="10">
    <source>
        <dbReference type="RuleBase" id="RU000488"/>
    </source>
</evidence>
<evidence type="ECO:0000256" key="7">
    <source>
        <dbReference type="ARBA" id="ARBA00023128"/>
    </source>
</evidence>